<keyword evidence="1" id="KW-1133">Transmembrane helix</keyword>
<dbReference type="EMBL" id="JAOYFC010000001">
    <property type="protein sequence ID" value="MCV6824063.1"/>
    <property type="molecule type" value="Genomic_DNA"/>
</dbReference>
<organism evidence="2 3">
    <name type="scientific">Halocynthiibacter halioticoli</name>
    <dbReference type="NCBI Taxonomy" id="2986804"/>
    <lineage>
        <taxon>Bacteria</taxon>
        <taxon>Pseudomonadati</taxon>
        <taxon>Pseudomonadota</taxon>
        <taxon>Alphaproteobacteria</taxon>
        <taxon>Rhodobacterales</taxon>
        <taxon>Paracoccaceae</taxon>
        <taxon>Halocynthiibacter</taxon>
    </lineage>
</organism>
<dbReference type="InterPro" id="IPR008523">
    <property type="entry name" value="DUF805"/>
</dbReference>
<gene>
    <name evidence="2" type="ORF">OH136_05790</name>
</gene>
<dbReference type="PANTHER" id="PTHR34980">
    <property type="entry name" value="INNER MEMBRANE PROTEIN-RELATED-RELATED"/>
    <property type="match status" value="1"/>
</dbReference>
<accession>A0AAE3J034</accession>
<sequence length="131" mass="14397">MSDISKATRTVLSKYATFTGRATRPEFWWWALAVFGINIVAQIIDGALVAPMLGFTAFQAEAGQPISILVMLALFLPNIAVAARRLHDIGRSGWWLLIAFIPLIGVLVLIYFYVQPSDQGSNEYGAPEPLT</sequence>
<dbReference type="PANTHER" id="PTHR34980:SF2">
    <property type="entry name" value="INNER MEMBRANE PROTEIN YHAH-RELATED"/>
    <property type="match status" value="1"/>
</dbReference>
<feature type="transmembrane region" description="Helical" evidence="1">
    <location>
        <begin position="94"/>
        <end position="114"/>
    </location>
</feature>
<keyword evidence="3" id="KW-1185">Reference proteome</keyword>
<reference evidence="2" key="1">
    <citation type="submission" date="2022-10" db="EMBL/GenBank/DDBJ databases">
        <authorList>
            <person name="Yue Y."/>
        </authorList>
    </citation>
    <scope>NUCLEOTIDE SEQUENCE</scope>
    <source>
        <strain evidence="2">Z654</strain>
    </source>
</reference>
<keyword evidence="1" id="KW-0472">Membrane</keyword>
<feature type="transmembrane region" description="Helical" evidence="1">
    <location>
        <begin position="27"/>
        <end position="50"/>
    </location>
</feature>
<dbReference type="AlphaFoldDB" id="A0AAE3J034"/>
<name>A0AAE3J034_9RHOB</name>
<feature type="transmembrane region" description="Helical" evidence="1">
    <location>
        <begin position="62"/>
        <end position="82"/>
    </location>
</feature>
<dbReference type="GO" id="GO:0005886">
    <property type="term" value="C:plasma membrane"/>
    <property type="evidence" value="ECO:0007669"/>
    <property type="project" value="TreeGrafter"/>
</dbReference>
<dbReference type="RefSeq" id="WP_263952887.1">
    <property type="nucleotide sequence ID" value="NZ_JAOYFC010000001.1"/>
</dbReference>
<dbReference type="Proteomes" id="UP001208041">
    <property type="component" value="Unassembled WGS sequence"/>
</dbReference>
<protein>
    <submittedName>
        <fullName evidence="2">DUF805 domain-containing protein</fullName>
    </submittedName>
</protein>
<evidence type="ECO:0000256" key="1">
    <source>
        <dbReference type="SAM" id="Phobius"/>
    </source>
</evidence>
<dbReference type="Pfam" id="PF05656">
    <property type="entry name" value="DUF805"/>
    <property type="match status" value="1"/>
</dbReference>
<evidence type="ECO:0000313" key="2">
    <source>
        <dbReference type="EMBL" id="MCV6824063.1"/>
    </source>
</evidence>
<comment type="caution">
    <text evidence="2">The sequence shown here is derived from an EMBL/GenBank/DDBJ whole genome shotgun (WGS) entry which is preliminary data.</text>
</comment>
<keyword evidence="1" id="KW-0812">Transmembrane</keyword>
<proteinExistence type="predicted"/>
<evidence type="ECO:0000313" key="3">
    <source>
        <dbReference type="Proteomes" id="UP001208041"/>
    </source>
</evidence>